<dbReference type="InterPro" id="IPR007446">
    <property type="entry name" value="PilP"/>
</dbReference>
<proteinExistence type="predicted"/>
<gene>
    <name evidence="1" type="ORF">SCFA_40021</name>
</gene>
<name>A0A485M0E0_9ZZZZ</name>
<evidence type="ECO:0000313" key="1">
    <source>
        <dbReference type="EMBL" id="VFU15130.1"/>
    </source>
</evidence>
<protein>
    <submittedName>
        <fullName evidence="1">Pilus assembly protein, PilP</fullName>
    </submittedName>
</protein>
<dbReference type="EMBL" id="CAADRM010000103">
    <property type="protein sequence ID" value="VFU15130.1"/>
    <property type="molecule type" value="Genomic_DNA"/>
</dbReference>
<organism evidence="1">
    <name type="scientific">anaerobic digester metagenome</name>
    <dbReference type="NCBI Taxonomy" id="1263854"/>
    <lineage>
        <taxon>unclassified sequences</taxon>
        <taxon>metagenomes</taxon>
        <taxon>ecological metagenomes</taxon>
    </lineage>
</organism>
<dbReference type="AlphaFoldDB" id="A0A485M0E0"/>
<accession>A0A485M0E0</accession>
<dbReference type="Pfam" id="PF04351">
    <property type="entry name" value="PilP"/>
    <property type="match status" value="1"/>
</dbReference>
<dbReference type="Gene3D" id="2.30.30.830">
    <property type="match status" value="1"/>
</dbReference>
<sequence length="175" mass="19196">MKGYVSGLIIILLVCVAACSKNEAQAPQAHPDPSSKVAAVKQEKVKPVLVPEEQKKPPYKITGIRDPFQPFARSAQGELSEEQTRVMDPLQKLSLSQIELVGIITGKEKRALIQEASGMGYIIKVGTLIGENSGIVTRIEQDSVTVKQHFKDYMGRVNTREVLLSLRKQEGVTGK</sequence>
<reference evidence="1" key="1">
    <citation type="submission" date="2019-03" db="EMBL/GenBank/DDBJ databases">
        <authorList>
            <person name="Hao L."/>
        </authorList>
    </citation>
    <scope>NUCLEOTIDE SEQUENCE</scope>
</reference>